<keyword evidence="3" id="KW-1185">Reference proteome</keyword>
<proteinExistence type="predicted"/>
<dbReference type="Proteomes" id="UP000189443">
    <property type="component" value="Chromosome"/>
</dbReference>
<feature type="compositionally biased region" description="Pro residues" evidence="1">
    <location>
        <begin position="22"/>
        <end position="36"/>
    </location>
</feature>
<sequence length="269" mass="28601">MVGAQPPVSQVPPDPAARTAPAPAPAPAAPSVPFPRRPLDPGGTWERVRWYYESGLGWPTAPGNPVRLRVGVRFDVLDVPAEAGRAALERLGPFRRPGPVPWRPGFPVAVRGERMLLLVAAGGAEELPGLLEWLEWGSLPLDLTAVGAGGLMEAPLASEAGSTESGPAWPPPRPPDRDGLRGDAVWLRPPEPGCEVEASLPTLSAMGGAGTAPDLARLVLTLATQCHRIRLSRLSQPSRPSGLPRLPGPVQARESRESRQRRESRPATR</sequence>
<dbReference type="EMBL" id="CP019724">
    <property type="protein sequence ID" value="AQS68327.1"/>
    <property type="molecule type" value="Genomic_DNA"/>
</dbReference>
<feature type="region of interest" description="Disordered" evidence="1">
    <location>
        <begin position="231"/>
        <end position="269"/>
    </location>
</feature>
<dbReference type="InterPro" id="IPR047919">
    <property type="entry name" value="SCO3374-like"/>
</dbReference>
<feature type="region of interest" description="Disordered" evidence="1">
    <location>
        <begin position="157"/>
        <end position="183"/>
    </location>
</feature>
<name>A0A1S6J9A6_9ACTN</name>
<feature type="region of interest" description="Disordered" evidence="1">
    <location>
        <begin position="1"/>
        <end position="38"/>
    </location>
</feature>
<evidence type="ECO:0000256" key="1">
    <source>
        <dbReference type="SAM" id="MobiDB-lite"/>
    </source>
</evidence>
<protein>
    <recommendedName>
        <fullName evidence="4">Proline-rich protein</fullName>
    </recommendedName>
</protein>
<organism evidence="2 3">
    <name type="scientific">Streptomyces pactum</name>
    <dbReference type="NCBI Taxonomy" id="68249"/>
    <lineage>
        <taxon>Bacteria</taxon>
        <taxon>Bacillati</taxon>
        <taxon>Actinomycetota</taxon>
        <taxon>Actinomycetes</taxon>
        <taxon>Kitasatosporales</taxon>
        <taxon>Streptomycetaceae</taxon>
        <taxon>Streptomyces</taxon>
    </lineage>
</organism>
<gene>
    <name evidence="2" type="ORF">B1H29_16550</name>
</gene>
<dbReference type="NCBIfam" id="NF040464">
    <property type="entry name" value="SCO3374_fam"/>
    <property type="match status" value="1"/>
</dbReference>
<feature type="compositionally biased region" description="Basic and acidic residues" evidence="1">
    <location>
        <begin position="253"/>
        <end position="269"/>
    </location>
</feature>
<dbReference type="RefSeq" id="WP_055418603.1">
    <property type="nucleotide sequence ID" value="NZ_CP019724.1"/>
</dbReference>
<accession>A0A1S6J9A6</accession>
<evidence type="ECO:0000313" key="3">
    <source>
        <dbReference type="Proteomes" id="UP000189443"/>
    </source>
</evidence>
<dbReference type="AlphaFoldDB" id="A0A1S6J9A6"/>
<evidence type="ECO:0000313" key="2">
    <source>
        <dbReference type="EMBL" id="AQS68327.1"/>
    </source>
</evidence>
<reference evidence="2 3" key="1">
    <citation type="submission" date="2017-02" db="EMBL/GenBank/DDBJ databases">
        <title>Streptomyces pactum ACT12 Genome sequencing and assembly.</title>
        <authorList>
            <person name="Xue Q."/>
            <person name="Yan X."/>
            <person name="Jia L."/>
            <person name="Yan H."/>
        </authorList>
    </citation>
    <scope>NUCLEOTIDE SEQUENCE [LARGE SCALE GENOMIC DNA]</scope>
    <source>
        <strain evidence="2 3">ACT12</strain>
    </source>
</reference>
<evidence type="ECO:0008006" key="4">
    <source>
        <dbReference type="Google" id="ProtNLM"/>
    </source>
</evidence>
<dbReference type="KEGG" id="spac:B1H29_16550"/>
<feature type="compositionally biased region" description="Low complexity" evidence="1">
    <location>
        <begin position="232"/>
        <end position="249"/>
    </location>
</feature>